<accession>A0ACB9VVW6</accession>
<organism evidence="1 2">
    <name type="scientific">Chaenocephalus aceratus</name>
    <name type="common">Blackfin icefish</name>
    <name type="synonym">Chaenichthys aceratus</name>
    <dbReference type="NCBI Taxonomy" id="36190"/>
    <lineage>
        <taxon>Eukaryota</taxon>
        <taxon>Metazoa</taxon>
        <taxon>Chordata</taxon>
        <taxon>Craniata</taxon>
        <taxon>Vertebrata</taxon>
        <taxon>Euteleostomi</taxon>
        <taxon>Actinopterygii</taxon>
        <taxon>Neopterygii</taxon>
        <taxon>Teleostei</taxon>
        <taxon>Neoteleostei</taxon>
        <taxon>Acanthomorphata</taxon>
        <taxon>Eupercaria</taxon>
        <taxon>Perciformes</taxon>
        <taxon>Notothenioidei</taxon>
        <taxon>Channichthyidae</taxon>
        <taxon>Chaenocephalus</taxon>
    </lineage>
</organism>
<name>A0ACB9VVW6_CHAAC</name>
<evidence type="ECO:0000313" key="2">
    <source>
        <dbReference type="Proteomes" id="UP001057452"/>
    </source>
</evidence>
<proteinExistence type="predicted"/>
<comment type="caution">
    <text evidence="1">The sequence shown here is derived from an EMBL/GenBank/DDBJ whole genome shotgun (WGS) entry which is preliminary data.</text>
</comment>
<dbReference type="Proteomes" id="UP001057452">
    <property type="component" value="Chromosome 15"/>
</dbReference>
<gene>
    <name evidence="1" type="ORF">KUCAC02_025529</name>
</gene>
<reference evidence="1" key="1">
    <citation type="submission" date="2022-05" db="EMBL/GenBank/DDBJ databases">
        <title>Chromosome-level genome of Chaenocephalus aceratus.</title>
        <authorList>
            <person name="Park H."/>
        </authorList>
    </citation>
    <scope>NUCLEOTIDE SEQUENCE</scope>
    <source>
        <strain evidence="1">KU_202001</strain>
    </source>
</reference>
<keyword evidence="2" id="KW-1185">Reference proteome</keyword>
<dbReference type="EMBL" id="CM043799">
    <property type="protein sequence ID" value="KAI4803882.1"/>
    <property type="molecule type" value="Genomic_DNA"/>
</dbReference>
<sequence length="93" mass="10842">MQSKEFRREISQLRDKLRSAVDRVSSRTKALEDRVESRGTAANDHSELVTTLERDVQQLKKYMKIFSDRNEDLEAQSPGYKKNGRQGRTQQTL</sequence>
<protein>
    <submittedName>
        <fullName evidence="1">Uncharacterized protein</fullName>
    </submittedName>
</protein>
<evidence type="ECO:0000313" key="1">
    <source>
        <dbReference type="EMBL" id="KAI4803882.1"/>
    </source>
</evidence>